<feature type="chain" id="PRO_5013592085" evidence="1">
    <location>
        <begin position="23"/>
        <end position="475"/>
    </location>
</feature>
<dbReference type="RefSeq" id="WP_099645684.1">
    <property type="nucleotide sequence ID" value="NZ_KZ319289.1"/>
</dbReference>
<evidence type="ECO:0000256" key="1">
    <source>
        <dbReference type="SAM" id="SignalP"/>
    </source>
</evidence>
<organism evidence="2 3">
    <name type="scientific">Leeuwenhoekiella nanhaiensis</name>
    <dbReference type="NCBI Taxonomy" id="1655491"/>
    <lineage>
        <taxon>Bacteria</taxon>
        <taxon>Pseudomonadati</taxon>
        <taxon>Bacteroidota</taxon>
        <taxon>Flavobacteriia</taxon>
        <taxon>Flavobacteriales</taxon>
        <taxon>Flavobacteriaceae</taxon>
        <taxon>Leeuwenhoekiella</taxon>
    </lineage>
</organism>
<dbReference type="InterPro" id="IPR041662">
    <property type="entry name" value="SusD-like_2"/>
</dbReference>
<dbReference type="SUPFAM" id="SSF48452">
    <property type="entry name" value="TPR-like"/>
    <property type="match status" value="1"/>
</dbReference>
<dbReference type="EMBL" id="NQXA01000003">
    <property type="protein sequence ID" value="PHQ29842.1"/>
    <property type="molecule type" value="Genomic_DNA"/>
</dbReference>
<name>A0A2G1VSU0_9FLAO</name>
<dbReference type="AlphaFoldDB" id="A0A2G1VSU0"/>
<dbReference type="Pfam" id="PF12771">
    <property type="entry name" value="SusD-like_2"/>
    <property type="match status" value="1"/>
</dbReference>
<comment type="caution">
    <text evidence="2">The sequence shown here is derived from an EMBL/GenBank/DDBJ whole genome shotgun (WGS) entry which is preliminary data.</text>
</comment>
<keyword evidence="3" id="KW-1185">Reference proteome</keyword>
<keyword evidence="1" id="KW-0732">Signal</keyword>
<feature type="signal peptide" evidence="1">
    <location>
        <begin position="1"/>
        <end position="22"/>
    </location>
</feature>
<proteinExistence type="predicted"/>
<dbReference type="Proteomes" id="UP000229433">
    <property type="component" value="Unassembled WGS sequence"/>
</dbReference>
<evidence type="ECO:0000313" key="3">
    <source>
        <dbReference type="Proteomes" id="UP000229433"/>
    </source>
</evidence>
<dbReference type="Gene3D" id="1.25.40.390">
    <property type="match status" value="1"/>
</dbReference>
<protein>
    <submittedName>
        <fullName evidence="2">SusD/RagB family nutrient-binding outer membrane lipoprotein</fullName>
    </submittedName>
</protein>
<accession>A0A2G1VSU0</accession>
<evidence type="ECO:0000313" key="2">
    <source>
        <dbReference type="EMBL" id="PHQ29842.1"/>
    </source>
</evidence>
<gene>
    <name evidence="2" type="ORF">CJ305_07690</name>
</gene>
<dbReference type="InterPro" id="IPR011990">
    <property type="entry name" value="TPR-like_helical_dom_sf"/>
</dbReference>
<dbReference type="OrthoDB" id="725917at2"/>
<dbReference type="PROSITE" id="PS51257">
    <property type="entry name" value="PROKAR_LIPOPROTEIN"/>
    <property type="match status" value="1"/>
</dbReference>
<sequence length="475" mass="54153">MKTLKFLIAGFLVCVLSSCSTNFEEINTDPNNLEQITAGSALNPILYELSTHNALQHRNIGAQLMQMFIPNEDNTNAVFYYDFVQNIGGSTWNTYYSELTNIKEMEKAAVRDELPNYEAIALTLKAYAFSILTDCFGDVPMLEAGSAEEGDWFPEFTEQETIYTQILEDLERANSLYDTDQAMPYVSDILFHNDVAKWQKFTNSLHMRLLLRTVNRNASAYTELAAIANNPATYPVFTGNDDHAVLQISGEAPLLSPWSRPQDFNTFRVYNAFFIDHLKEFEDPRLPVFATEAMGLNNERYGYIGLPIDFRNDPVADSIATVSGPRQQLAIAPLIVPLLSYAEVEFIKAELGQRGLIINEQEHYENGVEAALTMWGVDVPDSYFDNTATAYDGTLERIILQKYFALFFTDYQAWFEHRRTGLPQLPVSSDMKNNREMPSRLYYPIDEADRNNQNYKAAVERMGGDEINIKVWWDK</sequence>
<reference evidence="2 3" key="1">
    <citation type="submission" date="2017-08" db="EMBL/GenBank/DDBJ databases">
        <title>The whole genome shortgun sequences of strain Leeuwenhoekiella nanhaiensis G18 from the South China Sea.</title>
        <authorList>
            <person name="Liu Q."/>
        </authorList>
    </citation>
    <scope>NUCLEOTIDE SEQUENCE [LARGE SCALE GENOMIC DNA]</scope>
    <source>
        <strain evidence="2 3">G18</strain>
    </source>
</reference>
<keyword evidence="2" id="KW-0449">Lipoprotein</keyword>